<dbReference type="AlphaFoldDB" id="A0A9N9IBV8"/>
<reference evidence="1" key="1">
    <citation type="submission" date="2021-06" db="EMBL/GenBank/DDBJ databases">
        <authorList>
            <person name="Kallberg Y."/>
            <person name="Tangrot J."/>
            <person name="Rosling A."/>
        </authorList>
    </citation>
    <scope>NUCLEOTIDE SEQUENCE</scope>
    <source>
        <strain evidence="1">UK204</strain>
    </source>
</reference>
<sequence>VIEENIKGSDTELIVNAPDITLDDTEDLNKFPPARSLII</sequence>
<evidence type="ECO:0000313" key="1">
    <source>
        <dbReference type="EMBL" id="CAG8729540.1"/>
    </source>
</evidence>
<name>A0A9N9IBV8_9GLOM</name>
<feature type="non-terminal residue" evidence="1">
    <location>
        <position position="1"/>
    </location>
</feature>
<gene>
    <name evidence="1" type="ORF">FCALED_LOCUS14894</name>
</gene>
<keyword evidence="2" id="KW-1185">Reference proteome</keyword>
<evidence type="ECO:0000313" key="2">
    <source>
        <dbReference type="Proteomes" id="UP000789570"/>
    </source>
</evidence>
<dbReference type="OrthoDB" id="2351131at2759"/>
<dbReference type="Proteomes" id="UP000789570">
    <property type="component" value="Unassembled WGS sequence"/>
</dbReference>
<proteinExistence type="predicted"/>
<dbReference type="EMBL" id="CAJVPQ010011937">
    <property type="protein sequence ID" value="CAG8729540.1"/>
    <property type="molecule type" value="Genomic_DNA"/>
</dbReference>
<accession>A0A9N9IBV8</accession>
<organism evidence="1 2">
    <name type="scientific">Funneliformis caledonium</name>
    <dbReference type="NCBI Taxonomy" id="1117310"/>
    <lineage>
        <taxon>Eukaryota</taxon>
        <taxon>Fungi</taxon>
        <taxon>Fungi incertae sedis</taxon>
        <taxon>Mucoromycota</taxon>
        <taxon>Glomeromycotina</taxon>
        <taxon>Glomeromycetes</taxon>
        <taxon>Glomerales</taxon>
        <taxon>Glomeraceae</taxon>
        <taxon>Funneliformis</taxon>
    </lineage>
</organism>
<comment type="caution">
    <text evidence="1">The sequence shown here is derived from an EMBL/GenBank/DDBJ whole genome shotgun (WGS) entry which is preliminary data.</text>
</comment>
<protein>
    <submittedName>
        <fullName evidence="1">17269_t:CDS:1</fullName>
    </submittedName>
</protein>